<evidence type="ECO:0000313" key="2">
    <source>
        <dbReference type="Proteomes" id="UP000789396"/>
    </source>
</evidence>
<accession>A0A9N9J5E2</accession>
<dbReference type="OrthoDB" id="2484610at2759"/>
<reference evidence="1" key="1">
    <citation type="submission" date="2021-06" db="EMBL/GenBank/DDBJ databases">
        <authorList>
            <person name="Kallberg Y."/>
            <person name="Tangrot J."/>
            <person name="Rosling A."/>
        </authorList>
    </citation>
    <scope>NUCLEOTIDE SEQUENCE</scope>
    <source>
        <strain evidence="1">IN212</strain>
    </source>
</reference>
<feature type="non-terminal residue" evidence="1">
    <location>
        <position position="1"/>
    </location>
</feature>
<protein>
    <submittedName>
        <fullName evidence="1">4834_t:CDS:1</fullName>
    </submittedName>
</protein>
<keyword evidence="2" id="KW-1185">Reference proteome</keyword>
<dbReference type="EMBL" id="CAJVPZ010043301">
    <property type="protein sequence ID" value="CAG8765440.1"/>
    <property type="molecule type" value="Genomic_DNA"/>
</dbReference>
<name>A0A9N9J5E2_9GLOM</name>
<feature type="non-terminal residue" evidence="1">
    <location>
        <position position="39"/>
    </location>
</feature>
<organism evidence="1 2">
    <name type="scientific">Racocetra fulgida</name>
    <dbReference type="NCBI Taxonomy" id="60492"/>
    <lineage>
        <taxon>Eukaryota</taxon>
        <taxon>Fungi</taxon>
        <taxon>Fungi incertae sedis</taxon>
        <taxon>Mucoromycota</taxon>
        <taxon>Glomeromycotina</taxon>
        <taxon>Glomeromycetes</taxon>
        <taxon>Diversisporales</taxon>
        <taxon>Gigasporaceae</taxon>
        <taxon>Racocetra</taxon>
    </lineage>
</organism>
<gene>
    <name evidence="1" type="ORF">RFULGI_LOCUS14642</name>
</gene>
<comment type="caution">
    <text evidence="1">The sequence shown here is derived from an EMBL/GenBank/DDBJ whole genome shotgun (WGS) entry which is preliminary data.</text>
</comment>
<evidence type="ECO:0000313" key="1">
    <source>
        <dbReference type="EMBL" id="CAG8765440.1"/>
    </source>
</evidence>
<proteinExistence type="predicted"/>
<sequence length="39" mass="4305">TEAQVRAELSLLEDQVTVSSNTEVKRSTVTINDNLQDSL</sequence>
<dbReference type="Proteomes" id="UP000789396">
    <property type="component" value="Unassembled WGS sequence"/>
</dbReference>
<dbReference type="AlphaFoldDB" id="A0A9N9J5E2"/>